<keyword evidence="1" id="KW-0732">Signal</keyword>
<accession>A0A0S3R0N6</accession>
<dbReference type="EMBL" id="AP015034">
    <property type="protein sequence ID" value="BAT74077.1"/>
    <property type="molecule type" value="Genomic_DNA"/>
</dbReference>
<dbReference type="Proteomes" id="UP000291084">
    <property type="component" value="Chromosome 1"/>
</dbReference>
<feature type="chain" id="PRO_5006616578" evidence="1">
    <location>
        <begin position="17"/>
        <end position="69"/>
    </location>
</feature>
<name>A0A0S3R0N6_PHAAN</name>
<sequence>MIIIIIFICFVVVAQRKEERKANLQAQFSHMQIAPFSADIIGYHPAYFGLGTPGFVSPQAAGYGFQPHV</sequence>
<evidence type="ECO:0000313" key="2">
    <source>
        <dbReference type="EMBL" id="BAT74077.1"/>
    </source>
</evidence>
<evidence type="ECO:0000313" key="3">
    <source>
        <dbReference type="Proteomes" id="UP000291084"/>
    </source>
</evidence>
<dbReference type="AlphaFoldDB" id="A0A0S3R0N6"/>
<feature type="signal peptide" evidence="1">
    <location>
        <begin position="1"/>
        <end position="16"/>
    </location>
</feature>
<protein>
    <submittedName>
        <fullName evidence="2">Uncharacterized protein</fullName>
    </submittedName>
</protein>
<keyword evidence="3" id="KW-1185">Reference proteome</keyword>
<proteinExistence type="predicted"/>
<reference evidence="2 3" key="1">
    <citation type="journal article" date="2015" name="Sci. Rep.">
        <title>The power of single molecule real-time sequencing technology in the de novo assembly of a eukaryotic genome.</title>
        <authorList>
            <person name="Sakai H."/>
            <person name="Naito K."/>
            <person name="Ogiso-Tanaka E."/>
            <person name="Takahashi Y."/>
            <person name="Iseki K."/>
            <person name="Muto C."/>
            <person name="Satou K."/>
            <person name="Teruya K."/>
            <person name="Shiroma A."/>
            <person name="Shimoji M."/>
            <person name="Hirano T."/>
            <person name="Itoh T."/>
            <person name="Kaga A."/>
            <person name="Tomooka N."/>
        </authorList>
    </citation>
    <scope>NUCLEOTIDE SEQUENCE [LARGE SCALE GENOMIC DNA]</scope>
    <source>
        <strain evidence="3">cv. Shumari</strain>
    </source>
</reference>
<gene>
    <name evidence="2" type="primary">Vigan.01G167300</name>
    <name evidence="2" type="ORF">VIGAN_01167300</name>
</gene>
<evidence type="ECO:0000256" key="1">
    <source>
        <dbReference type="SAM" id="SignalP"/>
    </source>
</evidence>
<organism evidence="2 3">
    <name type="scientific">Vigna angularis var. angularis</name>
    <dbReference type="NCBI Taxonomy" id="157739"/>
    <lineage>
        <taxon>Eukaryota</taxon>
        <taxon>Viridiplantae</taxon>
        <taxon>Streptophyta</taxon>
        <taxon>Embryophyta</taxon>
        <taxon>Tracheophyta</taxon>
        <taxon>Spermatophyta</taxon>
        <taxon>Magnoliopsida</taxon>
        <taxon>eudicotyledons</taxon>
        <taxon>Gunneridae</taxon>
        <taxon>Pentapetalae</taxon>
        <taxon>rosids</taxon>
        <taxon>fabids</taxon>
        <taxon>Fabales</taxon>
        <taxon>Fabaceae</taxon>
        <taxon>Papilionoideae</taxon>
        <taxon>50 kb inversion clade</taxon>
        <taxon>NPAAA clade</taxon>
        <taxon>indigoferoid/millettioid clade</taxon>
        <taxon>Phaseoleae</taxon>
        <taxon>Vigna</taxon>
    </lineage>
</organism>